<sequence length="1065" mass="115557">MGQMRAPLADDAARRAAVADITHSFLVEAGAGSGKTAVLAGRIVMLLAGGVHPRHIAAVTFTELAASELVMRIRTFVDRLCRGDVPAELRIALPQGLDPARQAALVAAGGDIDDMTCSTIHGFCQRLIGPYPVEADMDPGAVLVDPGEGSLIFGEITENWLRDVLSGQDDSLIATMAIEDPTGTLGYINEILHCLRARPDLVTPPLPDLDAALTDCIRALDGFAAFCGGEGGIETETRALGTGFMELAHIARQVRDTDTPLHRIRLMRTLPPEGARKGNSGWKTYRRKGKWVAAVAANGGSKADAEELNDQATTLYNTCQETWQAAQAAVAAYVLHDLLGLLRPVISRFRDHKRMVGLLDFDDLIFTARDLLRDHAMVRHALGQRFSHVLVDEFQDTDPVQTEIFWRLCGEPPQEAPDAPWTAWRIRPGALFLVGDPKQAIYRFRGADVGAYVHARDLFHAQHGTRGIMSITTNFRSCAPILDYVNDCFAHPLSAGSGQPGFTPLDAFIPERDAGACIVTLDIAVAGPDGKASVDAMRRAEAQAVARMCADLIGRESVRDRDSGKPRPCRPGDIALLAPTGTGLNYYEEALEQLGIPVATQAGKGLFQRQEIQDLIALTRVLADARDTLAFGALLRGPLVGLTDEELLDIVQTQPRNPDMPDRLPVLRVTLDTTCIRHALARTVIEQLQSLSRRINATTPHDLLAHAIDVLRVRPVLMARLGRQAERALANVDLYLSAARAYDVRGLRAFADAMDASWAGDARDAEARPDAQEEAVALFTVHAAKGLEWPVVVPVNTMSNTRAVNGAVIERGAGHLHYPLMGIGPSGHDVACDREAAEARREQVRLWYVAVTRARDMLVLPRFDLQLAQRAWMSLLDLKIQDLPAIAPVGDDAPYLPPVDLTENTQTREAFVAEAGIIAQATTRLTWKTPSRDEDAAAPVMATPALRIMLPSGGDGQDDPSPVPEIRGSSERGTVLHKLLEEVLNHEIPDTPDALQSRARALLAEAGCPVVSDPREGTEAGELARSVLRALNAPEVARLRGTMVPEYPLYMVREGLIPTVDCYNL</sequence>
<dbReference type="GO" id="GO:0003677">
    <property type="term" value="F:DNA binding"/>
    <property type="evidence" value="ECO:0007669"/>
    <property type="project" value="InterPro"/>
</dbReference>
<keyword evidence="15" id="KW-1185">Reference proteome</keyword>
<dbReference type="GO" id="GO:0004519">
    <property type="term" value="F:endonuclease activity"/>
    <property type="evidence" value="ECO:0007669"/>
    <property type="project" value="UniProtKB-KW"/>
</dbReference>
<dbReference type="InterPro" id="IPR014016">
    <property type="entry name" value="UvrD-like_ATP-bd"/>
</dbReference>
<dbReference type="Proteomes" id="UP000247512">
    <property type="component" value="Unassembled WGS sequence"/>
</dbReference>
<protein>
    <recommendedName>
        <fullName evidence="7">DNA 3'-5' helicase</fullName>
        <ecNumber evidence="7">5.6.2.4</ecNumber>
    </recommendedName>
</protein>
<comment type="catalytic activity">
    <reaction evidence="8">
        <text>ATP + H2O = ADP + phosphate + H(+)</text>
        <dbReference type="Rhea" id="RHEA:13065"/>
        <dbReference type="ChEBI" id="CHEBI:15377"/>
        <dbReference type="ChEBI" id="CHEBI:15378"/>
        <dbReference type="ChEBI" id="CHEBI:30616"/>
        <dbReference type="ChEBI" id="CHEBI:43474"/>
        <dbReference type="ChEBI" id="CHEBI:456216"/>
        <dbReference type="EC" id="5.6.2.4"/>
    </reaction>
</comment>
<dbReference type="Pfam" id="PF00580">
    <property type="entry name" value="UvrD-helicase"/>
    <property type="match status" value="1"/>
</dbReference>
<dbReference type="Proteomes" id="UP000189683">
    <property type="component" value="Chromosome"/>
</dbReference>
<keyword evidence="12" id="KW-0255">Endonuclease</keyword>
<dbReference type="OrthoDB" id="9810135at2"/>
<dbReference type="GO" id="GO:0005829">
    <property type="term" value="C:cytosol"/>
    <property type="evidence" value="ECO:0007669"/>
    <property type="project" value="TreeGrafter"/>
</dbReference>
<evidence type="ECO:0000256" key="9">
    <source>
        <dbReference type="PROSITE-ProRule" id="PRU00560"/>
    </source>
</evidence>
<dbReference type="Pfam" id="PF13361">
    <property type="entry name" value="UvrD_C"/>
    <property type="match status" value="2"/>
</dbReference>
<feature type="binding site" evidence="9">
    <location>
        <begin position="29"/>
        <end position="36"/>
    </location>
    <ligand>
        <name>ATP</name>
        <dbReference type="ChEBI" id="CHEBI:30616"/>
    </ligand>
</feature>
<dbReference type="GO" id="GO:0043138">
    <property type="term" value="F:3'-5' DNA helicase activity"/>
    <property type="evidence" value="ECO:0007669"/>
    <property type="project" value="UniProtKB-EC"/>
</dbReference>
<evidence type="ECO:0000256" key="2">
    <source>
        <dbReference type="ARBA" id="ARBA00022801"/>
    </source>
</evidence>
<evidence type="ECO:0000259" key="11">
    <source>
        <dbReference type="PROSITE" id="PS51217"/>
    </source>
</evidence>
<evidence type="ECO:0000259" key="10">
    <source>
        <dbReference type="PROSITE" id="PS51198"/>
    </source>
</evidence>
<evidence type="ECO:0000313" key="13">
    <source>
        <dbReference type="EMBL" id="PYD64974.1"/>
    </source>
</evidence>
<dbReference type="EMBL" id="NIRT01000052">
    <property type="protein sequence ID" value="PYD64974.1"/>
    <property type="molecule type" value="Genomic_DNA"/>
</dbReference>
<dbReference type="KEGG" id="kna:B0W47_13985"/>
<keyword evidence="3 9" id="KW-0347">Helicase</keyword>
<reference evidence="12" key="2">
    <citation type="submission" date="2017-02" db="EMBL/GenBank/DDBJ databases">
        <authorList>
            <person name="Zhang H."/>
        </authorList>
    </citation>
    <scope>NUCLEOTIDE SEQUENCE</scope>
    <source>
        <strain evidence="12">RZS01</strain>
    </source>
</reference>
<keyword evidence="2 9" id="KW-0378">Hydrolase</keyword>
<dbReference type="InterPro" id="IPR000212">
    <property type="entry name" value="DNA_helicase_UvrD/REP"/>
</dbReference>
<dbReference type="GO" id="GO:0005524">
    <property type="term" value="F:ATP binding"/>
    <property type="evidence" value="ECO:0007669"/>
    <property type="project" value="UniProtKB-UniRule"/>
</dbReference>
<proteinExistence type="predicted"/>
<dbReference type="AlphaFoldDB" id="A0A9N7CGU7"/>
<dbReference type="PANTHER" id="PTHR11070:SF23">
    <property type="entry name" value="RECBCD ENZYME SUBUNIT RECB"/>
    <property type="match status" value="1"/>
</dbReference>
<keyword evidence="1 9" id="KW-0547">Nucleotide-binding</keyword>
<dbReference type="PROSITE" id="PS51198">
    <property type="entry name" value="UVRD_HELICASE_ATP_BIND"/>
    <property type="match status" value="1"/>
</dbReference>
<evidence type="ECO:0000256" key="8">
    <source>
        <dbReference type="ARBA" id="ARBA00048988"/>
    </source>
</evidence>
<evidence type="ECO:0000313" key="14">
    <source>
        <dbReference type="Proteomes" id="UP000189683"/>
    </source>
</evidence>
<dbReference type="EC" id="5.6.2.4" evidence="7"/>
<feature type="domain" description="UvrD-like helicase C-terminal" evidence="11">
    <location>
        <begin position="479"/>
        <end position="786"/>
    </location>
</feature>
<reference evidence="13 15" key="3">
    <citation type="submission" date="2017-06" db="EMBL/GenBank/DDBJ databases">
        <title>A draft genome sequence of Komagataeibacter nataicola LMG 1536.</title>
        <authorList>
            <person name="Skraban J."/>
            <person name="Cleenwerck I."/>
            <person name="Vandamme P."/>
            <person name="Trcek J."/>
        </authorList>
    </citation>
    <scope>NUCLEOTIDE SEQUENCE [LARGE SCALE GENOMIC DNA]</scope>
    <source>
        <strain evidence="13 15">LMG 1536</strain>
    </source>
</reference>
<evidence type="ECO:0000256" key="5">
    <source>
        <dbReference type="ARBA" id="ARBA00023235"/>
    </source>
</evidence>
<organism evidence="12 14">
    <name type="scientific">Komagataeibacter nataicola</name>
    <dbReference type="NCBI Taxonomy" id="265960"/>
    <lineage>
        <taxon>Bacteria</taxon>
        <taxon>Pseudomonadati</taxon>
        <taxon>Pseudomonadota</taxon>
        <taxon>Alphaproteobacteria</taxon>
        <taxon>Acetobacterales</taxon>
        <taxon>Acetobacteraceae</taxon>
        <taxon>Komagataeibacter</taxon>
    </lineage>
</organism>
<dbReference type="GO" id="GO:0009338">
    <property type="term" value="C:exodeoxyribonuclease V complex"/>
    <property type="evidence" value="ECO:0007669"/>
    <property type="project" value="TreeGrafter"/>
</dbReference>
<dbReference type="SUPFAM" id="SSF52540">
    <property type="entry name" value="P-loop containing nucleoside triphosphate hydrolases"/>
    <property type="match status" value="1"/>
</dbReference>
<accession>A0A9N7CGU7</accession>
<evidence type="ECO:0000313" key="15">
    <source>
        <dbReference type="Proteomes" id="UP000247512"/>
    </source>
</evidence>
<dbReference type="GO" id="GO:0016787">
    <property type="term" value="F:hydrolase activity"/>
    <property type="evidence" value="ECO:0007669"/>
    <property type="project" value="UniProtKB-UniRule"/>
</dbReference>
<keyword evidence="5" id="KW-0413">Isomerase</keyword>
<gene>
    <name evidence="12" type="ORF">B0W47_13985</name>
    <name evidence="13" type="ORF">CDI09_16205</name>
</gene>
<evidence type="ECO:0000256" key="1">
    <source>
        <dbReference type="ARBA" id="ARBA00022741"/>
    </source>
</evidence>
<dbReference type="Gene3D" id="3.40.50.300">
    <property type="entry name" value="P-loop containing nucleotide triphosphate hydrolases"/>
    <property type="match status" value="4"/>
</dbReference>
<evidence type="ECO:0000256" key="3">
    <source>
        <dbReference type="ARBA" id="ARBA00022806"/>
    </source>
</evidence>
<reference evidence="14" key="1">
    <citation type="submission" date="2017-02" db="EMBL/GenBank/DDBJ databases">
        <title>zhang.</title>
        <authorList>
            <person name="Zhang H."/>
        </authorList>
    </citation>
    <scope>NUCLEOTIDE SEQUENCE [LARGE SCALE GENOMIC DNA]</scope>
    <source>
        <strain evidence="14">RZS01</strain>
    </source>
</reference>
<keyword evidence="4 9" id="KW-0067">ATP-binding</keyword>
<evidence type="ECO:0000313" key="12">
    <source>
        <dbReference type="EMBL" id="AQU89124.1"/>
    </source>
</evidence>
<dbReference type="EMBL" id="CP019875">
    <property type="protein sequence ID" value="AQU89124.1"/>
    <property type="molecule type" value="Genomic_DNA"/>
</dbReference>
<evidence type="ECO:0000256" key="4">
    <source>
        <dbReference type="ARBA" id="ARBA00022840"/>
    </source>
</evidence>
<dbReference type="PANTHER" id="PTHR11070">
    <property type="entry name" value="UVRD / RECB / PCRA DNA HELICASE FAMILY MEMBER"/>
    <property type="match status" value="1"/>
</dbReference>
<comment type="catalytic activity">
    <reaction evidence="6">
        <text>Couples ATP hydrolysis with the unwinding of duplex DNA by translocating in the 3'-5' direction.</text>
        <dbReference type="EC" id="5.6.2.4"/>
    </reaction>
</comment>
<name>A0A9N7CGU7_9PROT</name>
<keyword evidence="12" id="KW-0540">Nuclease</keyword>
<dbReference type="InterPro" id="IPR014017">
    <property type="entry name" value="DNA_helicase_UvrD-like_C"/>
</dbReference>
<feature type="domain" description="UvrD-like helicase ATP-binding" evidence="10">
    <location>
        <begin position="8"/>
        <end position="478"/>
    </location>
</feature>
<dbReference type="PROSITE" id="PS51217">
    <property type="entry name" value="UVRD_HELICASE_CTER"/>
    <property type="match status" value="1"/>
</dbReference>
<evidence type="ECO:0000256" key="6">
    <source>
        <dbReference type="ARBA" id="ARBA00034617"/>
    </source>
</evidence>
<evidence type="ECO:0000256" key="7">
    <source>
        <dbReference type="ARBA" id="ARBA00034808"/>
    </source>
</evidence>
<dbReference type="InterPro" id="IPR027417">
    <property type="entry name" value="P-loop_NTPase"/>
</dbReference>
<dbReference type="GO" id="GO:0000725">
    <property type="term" value="P:recombinational repair"/>
    <property type="evidence" value="ECO:0007669"/>
    <property type="project" value="TreeGrafter"/>
</dbReference>